<gene>
    <name evidence="1" type="ORF">EJ08DRAFT_605272</name>
</gene>
<keyword evidence="2" id="KW-1185">Reference proteome</keyword>
<dbReference type="Proteomes" id="UP000800235">
    <property type="component" value="Unassembled WGS sequence"/>
</dbReference>
<dbReference type="OrthoDB" id="10012048at2759"/>
<proteinExistence type="predicted"/>
<dbReference type="EMBL" id="MU007015">
    <property type="protein sequence ID" value="KAF2434722.1"/>
    <property type="molecule type" value="Genomic_DNA"/>
</dbReference>
<comment type="caution">
    <text evidence="1">The sequence shown here is derived from an EMBL/GenBank/DDBJ whole genome shotgun (WGS) entry which is preliminary data.</text>
</comment>
<sequence>MVFFQQDAVTCSCKTGCAGRCKCFKSGVRCASGCQCSSCSNAFNQLQSFFGQADVTANPCFTSWLKGKAKSIDIVDSEFVELLRSSLFGVKEGDTTTAPTGDCFGYDKDLADLAEKWKKPDTTAEEKEGVVKAIIRIGLGVEKSEDRGYFFSFCSWSWHDKICTTHCGICGECRGWRDWHCKVCNKCSYGLSSPCECGGVSDMYYSRHAMERQMAYGSS</sequence>
<reference evidence="1" key="1">
    <citation type="journal article" date="2020" name="Stud. Mycol.">
        <title>101 Dothideomycetes genomes: a test case for predicting lifestyles and emergence of pathogens.</title>
        <authorList>
            <person name="Haridas S."/>
            <person name="Albert R."/>
            <person name="Binder M."/>
            <person name="Bloem J."/>
            <person name="Labutti K."/>
            <person name="Salamov A."/>
            <person name="Andreopoulos B."/>
            <person name="Baker S."/>
            <person name="Barry K."/>
            <person name="Bills G."/>
            <person name="Bluhm B."/>
            <person name="Cannon C."/>
            <person name="Castanera R."/>
            <person name="Culley D."/>
            <person name="Daum C."/>
            <person name="Ezra D."/>
            <person name="Gonzalez J."/>
            <person name="Henrissat B."/>
            <person name="Kuo A."/>
            <person name="Liang C."/>
            <person name="Lipzen A."/>
            <person name="Lutzoni F."/>
            <person name="Magnuson J."/>
            <person name="Mondo S."/>
            <person name="Nolan M."/>
            <person name="Ohm R."/>
            <person name="Pangilinan J."/>
            <person name="Park H.-J."/>
            <person name="Ramirez L."/>
            <person name="Alfaro M."/>
            <person name="Sun H."/>
            <person name="Tritt A."/>
            <person name="Yoshinaga Y."/>
            <person name="Zwiers L.-H."/>
            <person name="Turgeon B."/>
            <person name="Goodwin S."/>
            <person name="Spatafora J."/>
            <person name="Crous P."/>
            <person name="Grigoriev I."/>
        </authorList>
    </citation>
    <scope>NUCLEOTIDE SEQUENCE</scope>
    <source>
        <strain evidence="1">CBS 130266</strain>
    </source>
</reference>
<evidence type="ECO:0000313" key="2">
    <source>
        <dbReference type="Proteomes" id="UP000800235"/>
    </source>
</evidence>
<dbReference type="AlphaFoldDB" id="A0A9P4U392"/>
<evidence type="ECO:0000313" key="1">
    <source>
        <dbReference type="EMBL" id="KAF2434722.1"/>
    </source>
</evidence>
<protein>
    <recommendedName>
        <fullName evidence="3">Tesmin/TSO1-like CXC domain-containing protein</fullName>
    </recommendedName>
</protein>
<name>A0A9P4U392_9PEZI</name>
<accession>A0A9P4U392</accession>
<organism evidence="1 2">
    <name type="scientific">Tothia fuscella</name>
    <dbReference type="NCBI Taxonomy" id="1048955"/>
    <lineage>
        <taxon>Eukaryota</taxon>
        <taxon>Fungi</taxon>
        <taxon>Dikarya</taxon>
        <taxon>Ascomycota</taxon>
        <taxon>Pezizomycotina</taxon>
        <taxon>Dothideomycetes</taxon>
        <taxon>Pleosporomycetidae</taxon>
        <taxon>Venturiales</taxon>
        <taxon>Cylindrosympodiaceae</taxon>
        <taxon>Tothia</taxon>
    </lineage>
</organism>
<evidence type="ECO:0008006" key="3">
    <source>
        <dbReference type="Google" id="ProtNLM"/>
    </source>
</evidence>